<evidence type="ECO:0000313" key="2">
    <source>
        <dbReference type="Proteomes" id="UP000192418"/>
    </source>
</evidence>
<evidence type="ECO:0000313" key="1">
    <source>
        <dbReference type="EMBL" id="SMC74708.1"/>
    </source>
</evidence>
<name>A0A1W2BQ70_9BACT</name>
<dbReference type="EMBL" id="FWXY01000009">
    <property type="protein sequence ID" value="SMC74708.1"/>
    <property type="molecule type" value="Genomic_DNA"/>
</dbReference>
<keyword evidence="2" id="KW-1185">Reference proteome</keyword>
<dbReference type="AlphaFoldDB" id="A0A1W2BQ70"/>
<gene>
    <name evidence="1" type="ORF">SAMN02746065_10923</name>
</gene>
<dbReference type="Proteomes" id="UP000192418">
    <property type="component" value="Unassembled WGS sequence"/>
</dbReference>
<proteinExistence type="predicted"/>
<reference evidence="1 2" key="1">
    <citation type="submission" date="2017-04" db="EMBL/GenBank/DDBJ databases">
        <authorList>
            <person name="Afonso C.L."/>
            <person name="Miller P.J."/>
            <person name="Scott M.A."/>
            <person name="Spackman E."/>
            <person name="Goraichik I."/>
            <person name="Dimitrov K.M."/>
            <person name="Suarez D.L."/>
            <person name="Swayne D.E."/>
        </authorList>
    </citation>
    <scope>NUCLEOTIDE SEQUENCE [LARGE SCALE GENOMIC DNA]</scope>
    <source>
        <strain evidence="1 2">DSM 3385</strain>
    </source>
</reference>
<protein>
    <submittedName>
        <fullName evidence="1">Uncharacterized protein</fullName>
    </submittedName>
</protein>
<accession>A0A1W2BQ70</accession>
<dbReference type="STRING" id="1121400.SAMN02746065_10923"/>
<sequence length="56" mass="6520">MNTQYAINYIVLNRVSHGLLVGQVGHGWVTAMMTHQKETLKQWLIKTARWVIHSMQ</sequence>
<organism evidence="1 2">
    <name type="scientific">Desulfocicer vacuolatum DSM 3385</name>
    <dbReference type="NCBI Taxonomy" id="1121400"/>
    <lineage>
        <taxon>Bacteria</taxon>
        <taxon>Pseudomonadati</taxon>
        <taxon>Thermodesulfobacteriota</taxon>
        <taxon>Desulfobacteria</taxon>
        <taxon>Desulfobacterales</taxon>
        <taxon>Desulfobacteraceae</taxon>
        <taxon>Desulfocicer</taxon>
    </lineage>
</organism>